<proteinExistence type="inferred from homology"/>
<keyword evidence="2 3" id="KW-0786">Thiamine pyrophosphate</keyword>
<evidence type="ECO:0000259" key="4">
    <source>
        <dbReference type="Pfam" id="PF00205"/>
    </source>
</evidence>
<dbReference type="EMBL" id="JACOQH010000001">
    <property type="protein sequence ID" value="MBC5752790.1"/>
    <property type="molecule type" value="Genomic_DNA"/>
</dbReference>
<sequence length="598" mass="66286">MKMKLSDYVADFLVKNGIDTMFMITGGGAMHLDDSLGHKEGLHCVYNHNEQGCSVAAEGYTRLTGKLAAVCVTSGPGGTNAITGVLGGWLDSIPMFILSGQVKRETTTWSTDVPIRQLGDQEYQIVKSVEPMTKYAVMVTEANEIAYHLEKALYLSKAGRGGPVWLDIPLDIQAAPIETEELLHFDPKECEKDEEPPKVETAAAEEIIKRIKAAKRPLILAGTGIRLGKAHDEFIRLIDKLQIPVVTAWNAHDVLWDEHPLYVGRPSTVGNRGGNFAVGNADLVLTLGCRLNIRQISYNYKDWAKNAYKIVVDIDKNELNKPTIAPDMKVHADVKDLMGKLLEVSYDGTTQEQKEWLAFCRKTNEKYPTVLPEYYESKQLNPYVFLRKLSEAWKEGDVVVTGNGSACVITFQTAEIKKNQRLFTNSGCASMGYGLPAALGCCIARGKDRVICIDGDGSLMMNLQELQTIHYNNCNMKLFVLNNNGYHSIRQTQNNLFKDGLIGVCDGNGVNFPPFDKLADTFGFTYFKIDSLDGIEAKLEEVLNADGPVLCEAVLDETQYFAPKLSSKVLPSGKIVSPPLDDMFPFLDRDEYEANKLQ</sequence>
<evidence type="ECO:0000259" key="5">
    <source>
        <dbReference type="Pfam" id="PF02775"/>
    </source>
</evidence>
<keyword evidence="8" id="KW-1185">Reference proteome</keyword>
<name>A0ABR7I775_9FIRM</name>
<accession>A0ABR7I775</accession>
<dbReference type="CDD" id="cd07035">
    <property type="entry name" value="TPP_PYR_POX_like"/>
    <property type="match status" value="1"/>
</dbReference>
<dbReference type="InterPro" id="IPR029061">
    <property type="entry name" value="THDP-binding"/>
</dbReference>
<dbReference type="InterPro" id="IPR012000">
    <property type="entry name" value="Thiamin_PyroP_enz_cen_dom"/>
</dbReference>
<dbReference type="Proteomes" id="UP000621540">
    <property type="component" value="Unassembled WGS sequence"/>
</dbReference>
<gene>
    <name evidence="7" type="ORF">H8Z76_01905</name>
</gene>
<comment type="caution">
    <text evidence="7">The sequence shown here is derived from an EMBL/GenBank/DDBJ whole genome shotgun (WGS) entry which is preliminary data.</text>
</comment>
<dbReference type="CDD" id="cd00568">
    <property type="entry name" value="TPP_enzymes"/>
    <property type="match status" value="1"/>
</dbReference>
<feature type="domain" description="Thiamine pyrophosphate enzyme TPP-binding" evidence="5">
    <location>
        <begin position="403"/>
        <end position="552"/>
    </location>
</feature>
<dbReference type="InterPro" id="IPR012001">
    <property type="entry name" value="Thiamin_PyroP_enz_TPP-bd_dom"/>
</dbReference>
<evidence type="ECO:0000313" key="7">
    <source>
        <dbReference type="EMBL" id="MBC5752790.1"/>
    </source>
</evidence>
<evidence type="ECO:0000259" key="6">
    <source>
        <dbReference type="Pfam" id="PF02776"/>
    </source>
</evidence>
<dbReference type="PANTHER" id="PTHR18968">
    <property type="entry name" value="THIAMINE PYROPHOSPHATE ENZYMES"/>
    <property type="match status" value="1"/>
</dbReference>
<dbReference type="Gene3D" id="3.40.50.970">
    <property type="match status" value="2"/>
</dbReference>
<dbReference type="InterPro" id="IPR029035">
    <property type="entry name" value="DHS-like_NAD/FAD-binding_dom"/>
</dbReference>
<protein>
    <submittedName>
        <fullName evidence="7">Thiamine pyrophosphate-binding protein</fullName>
    </submittedName>
</protein>
<dbReference type="RefSeq" id="WP_186981489.1">
    <property type="nucleotide sequence ID" value="NZ_JACOQH010000001.1"/>
</dbReference>
<dbReference type="InterPro" id="IPR045229">
    <property type="entry name" value="TPP_enz"/>
</dbReference>
<dbReference type="SUPFAM" id="SSF52518">
    <property type="entry name" value="Thiamin diphosphate-binding fold (THDP-binding)"/>
    <property type="match status" value="2"/>
</dbReference>
<dbReference type="Gene3D" id="3.40.50.1220">
    <property type="entry name" value="TPP-binding domain"/>
    <property type="match status" value="1"/>
</dbReference>
<dbReference type="SUPFAM" id="SSF52467">
    <property type="entry name" value="DHS-like NAD/FAD-binding domain"/>
    <property type="match status" value="1"/>
</dbReference>
<dbReference type="Pfam" id="PF02775">
    <property type="entry name" value="TPP_enzyme_C"/>
    <property type="match status" value="1"/>
</dbReference>
<dbReference type="PANTHER" id="PTHR18968:SF142">
    <property type="entry name" value="ACETOLACTATE SYNTHASE"/>
    <property type="match status" value="1"/>
</dbReference>
<feature type="domain" description="Thiamine pyrophosphate enzyme central" evidence="4">
    <location>
        <begin position="205"/>
        <end position="341"/>
    </location>
</feature>
<dbReference type="InterPro" id="IPR011766">
    <property type="entry name" value="TPP_enzyme_TPP-bd"/>
</dbReference>
<dbReference type="Pfam" id="PF00205">
    <property type="entry name" value="TPP_enzyme_M"/>
    <property type="match status" value="1"/>
</dbReference>
<evidence type="ECO:0000256" key="3">
    <source>
        <dbReference type="RuleBase" id="RU362132"/>
    </source>
</evidence>
<dbReference type="Pfam" id="PF02776">
    <property type="entry name" value="TPP_enzyme_N"/>
    <property type="match status" value="1"/>
</dbReference>
<comment type="similarity">
    <text evidence="1 3">Belongs to the TPP enzyme family.</text>
</comment>
<evidence type="ECO:0000256" key="1">
    <source>
        <dbReference type="ARBA" id="ARBA00007812"/>
    </source>
</evidence>
<evidence type="ECO:0000256" key="2">
    <source>
        <dbReference type="ARBA" id="ARBA00023052"/>
    </source>
</evidence>
<evidence type="ECO:0000313" key="8">
    <source>
        <dbReference type="Proteomes" id="UP000621540"/>
    </source>
</evidence>
<organism evidence="7 8">
    <name type="scientific">Roseburia yibonii</name>
    <dbReference type="NCBI Taxonomy" id="2763063"/>
    <lineage>
        <taxon>Bacteria</taxon>
        <taxon>Bacillati</taxon>
        <taxon>Bacillota</taxon>
        <taxon>Clostridia</taxon>
        <taxon>Lachnospirales</taxon>
        <taxon>Lachnospiraceae</taxon>
        <taxon>Roseburia</taxon>
    </lineage>
</organism>
<reference evidence="7 8" key="1">
    <citation type="submission" date="2020-08" db="EMBL/GenBank/DDBJ databases">
        <title>Genome public.</title>
        <authorList>
            <person name="Liu C."/>
            <person name="Sun Q."/>
        </authorList>
    </citation>
    <scope>NUCLEOTIDE SEQUENCE [LARGE SCALE GENOMIC DNA]</scope>
    <source>
        <strain evidence="7 8">BX0805</strain>
    </source>
</reference>
<feature type="domain" description="Thiamine pyrophosphate enzyme N-terminal TPP-binding" evidence="6">
    <location>
        <begin position="3"/>
        <end position="107"/>
    </location>
</feature>